<dbReference type="GO" id="GO:0035861">
    <property type="term" value="C:site of double-strand break"/>
    <property type="evidence" value="ECO:0007669"/>
    <property type="project" value="TreeGrafter"/>
</dbReference>
<proteinExistence type="inferred from homology"/>
<dbReference type="GO" id="GO:0003684">
    <property type="term" value="F:damaged DNA binding"/>
    <property type="evidence" value="ECO:0007669"/>
    <property type="project" value="TreeGrafter"/>
</dbReference>
<evidence type="ECO:0000256" key="1">
    <source>
        <dbReference type="ARBA" id="ARBA00004123"/>
    </source>
</evidence>
<organism evidence="4 5">
    <name type="scientific">Athelia psychrophila</name>
    <dbReference type="NCBI Taxonomy" id="1759441"/>
    <lineage>
        <taxon>Eukaryota</taxon>
        <taxon>Fungi</taxon>
        <taxon>Dikarya</taxon>
        <taxon>Basidiomycota</taxon>
        <taxon>Agaricomycotina</taxon>
        <taxon>Agaricomycetes</taxon>
        <taxon>Agaricomycetidae</taxon>
        <taxon>Atheliales</taxon>
        <taxon>Atheliaceae</taxon>
        <taxon>Athelia</taxon>
    </lineage>
</organism>
<dbReference type="Gene3D" id="2.40.50.140">
    <property type="entry name" value="Nucleic acid-binding proteins"/>
    <property type="match status" value="1"/>
</dbReference>
<dbReference type="GO" id="GO:0006260">
    <property type="term" value="P:DNA replication"/>
    <property type="evidence" value="ECO:0007669"/>
    <property type="project" value="InterPro"/>
</dbReference>
<gene>
    <name evidence="4" type="ORF">FIBSPDRAFT_783881</name>
</gene>
<dbReference type="SUPFAM" id="SSF50249">
    <property type="entry name" value="Nucleic acid-binding proteins"/>
    <property type="match status" value="1"/>
</dbReference>
<dbReference type="STRING" id="436010.A0A166NH60"/>
<accession>A0A166NH60</accession>
<sequence length="109" mass="12193">MADYISVRVTSAQLPKFVGQKVRLVGKTIKIQGESAIVEASDGGQVEVKMTTGVKFEGVFNEIMGTVQDERTIKLVIAVDLGPDLDMKLVNDVVMLTHDPRWRDRMFRQ</sequence>
<dbReference type="AlphaFoldDB" id="A0A166NH60"/>
<protein>
    <submittedName>
        <fullName evidence="4">Replication factor A protein 3</fullName>
    </submittedName>
</protein>
<comment type="subcellular location">
    <subcellularLocation>
        <location evidence="1">Nucleus</location>
    </subcellularLocation>
</comment>
<dbReference type="CDD" id="cd04479">
    <property type="entry name" value="RPA3"/>
    <property type="match status" value="1"/>
</dbReference>
<dbReference type="OrthoDB" id="188186at2759"/>
<dbReference type="Pfam" id="PF08661">
    <property type="entry name" value="Rep_fac-A_3"/>
    <property type="match status" value="1"/>
</dbReference>
<reference evidence="4 5" key="1">
    <citation type="journal article" date="2016" name="Mol. Biol. Evol.">
        <title>Comparative Genomics of Early-Diverging Mushroom-Forming Fungi Provides Insights into the Origins of Lignocellulose Decay Capabilities.</title>
        <authorList>
            <person name="Nagy L.G."/>
            <person name="Riley R."/>
            <person name="Tritt A."/>
            <person name="Adam C."/>
            <person name="Daum C."/>
            <person name="Floudas D."/>
            <person name="Sun H."/>
            <person name="Yadav J.S."/>
            <person name="Pangilinan J."/>
            <person name="Larsson K.H."/>
            <person name="Matsuura K."/>
            <person name="Barry K."/>
            <person name="Labutti K."/>
            <person name="Kuo R."/>
            <person name="Ohm R.A."/>
            <person name="Bhattacharya S.S."/>
            <person name="Shirouzu T."/>
            <person name="Yoshinaga Y."/>
            <person name="Martin F.M."/>
            <person name="Grigoriev I.V."/>
            <person name="Hibbett D.S."/>
        </authorList>
    </citation>
    <scope>NUCLEOTIDE SEQUENCE [LARGE SCALE GENOMIC DNA]</scope>
    <source>
        <strain evidence="4 5">CBS 109695</strain>
    </source>
</reference>
<dbReference type="GO" id="GO:0003697">
    <property type="term" value="F:single-stranded DNA binding"/>
    <property type="evidence" value="ECO:0007669"/>
    <property type="project" value="TreeGrafter"/>
</dbReference>
<dbReference type="GO" id="GO:0006284">
    <property type="term" value="P:base-excision repair"/>
    <property type="evidence" value="ECO:0007669"/>
    <property type="project" value="TreeGrafter"/>
</dbReference>
<keyword evidence="5" id="KW-1185">Reference proteome</keyword>
<keyword evidence="3" id="KW-0539">Nucleus</keyword>
<dbReference type="PANTHER" id="PTHR15114">
    <property type="entry name" value="REPLICATION PROTEIN A3"/>
    <property type="match status" value="1"/>
</dbReference>
<evidence type="ECO:0000256" key="3">
    <source>
        <dbReference type="ARBA" id="ARBA00023242"/>
    </source>
</evidence>
<dbReference type="EMBL" id="KV417523">
    <property type="protein sequence ID" value="KZP25002.1"/>
    <property type="molecule type" value="Genomic_DNA"/>
</dbReference>
<dbReference type="GO" id="GO:0006289">
    <property type="term" value="P:nucleotide-excision repair"/>
    <property type="evidence" value="ECO:0007669"/>
    <property type="project" value="TreeGrafter"/>
</dbReference>
<dbReference type="Proteomes" id="UP000076532">
    <property type="component" value="Unassembled WGS sequence"/>
</dbReference>
<name>A0A166NH60_9AGAM</name>
<dbReference type="PANTHER" id="PTHR15114:SF1">
    <property type="entry name" value="REPLICATION PROTEIN A 14 KDA SUBUNIT"/>
    <property type="match status" value="1"/>
</dbReference>
<evidence type="ECO:0000313" key="4">
    <source>
        <dbReference type="EMBL" id="KZP25002.1"/>
    </source>
</evidence>
<dbReference type="InterPro" id="IPR013970">
    <property type="entry name" value="Rfa2"/>
</dbReference>
<dbReference type="GO" id="GO:0000724">
    <property type="term" value="P:double-strand break repair via homologous recombination"/>
    <property type="evidence" value="ECO:0007669"/>
    <property type="project" value="TreeGrafter"/>
</dbReference>
<dbReference type="GO" id="GO:0005662">
    <property type="term" value="C:DNA replication factor A complex"/>
    <property type="evidence" value="ECO:0007669"/>
    <property type="project" value="TreeGrafter"/>
</dbReference>
<comment type="similarity">
    <text evidence="2">Belongs to the replication factor A protein 3 family.</text>
</comment>
<dbReference type="GO" id="GO:0006298">
    <property type="term" value="P:mismatch repair"/>
    <property type="evidence" value="ECO:0007669"/>
    <property type="project" value="TreeGrafter"/>
</dbReference>
<dbReference type="InterPro" id="IPR012340">
    <property type="entry name" value="NA-bd_OB-fold"/>
</dbReference>
<evidence type="ECO:0000313" key="5">
    <source>
        <dbReference type="Proteomes" id="UP000076532"/>
    </source>
</evidence>
<evidence type="ECO:0000256" key="2">
    <source>
        <dbReference type="ARBA" id="ARBA00009761"/>
    </source>
</evidence>